<dbReference type="KEGG" id="nba:CUN60_07610"/>
<dbReference type="PANTHER" id="PTHR43630">
    <property type="entry name" value="POLY-BETA-1,6-N-ACETYL-D-GLUCOSAMINE SYNTHASE"/>
    <property type="match status" value="1"/>
</dbReference>
<evidence type="ECO:0000256" key="1">
    <source>
        <dbReference type="ARBA" id="ARBA00038494"/>
    </source>
</evidence>
<keyword evidence="3" id="KW-0808">Transferase</keyword>
<organism evidence="3 4">
    <name type="scientific">Aquella oligotrophica</name>
    <dbReference type="NCBI Taxonomy" id="2067065"/>
    <lineage>
        <taxon>Bacteria</taxon>
        <taxon>Pseudomonadati</taxon>
        <taxon>Pseudomonadota</taxon>
        <taxon>Betaproteobacteria</taxon>
        <taxon>Neisseriales</taxon>
        <taxon>Neisseriaceae</taxon>
        <taxon>Aquella</taxon>
    </lineage>
</organism>
<protein>
    <submittedName>
        <fullName evidence="3">Glycosyltransferase family 2 protein</fullName>
    </submittedName>
</protein>
<keyword evidence="4" id="KW-1185">Reference proteome</keyword>
<comment type="similarity">
    <text evidence="1">Belongs to the glycosyltransferase 2 family. WaaE/KdtX subfamily.</text>
</comment>
<name>A0A2I7N6V4_9NEIS</name>
<sequence>MISVVILTKNSATYLERCLNVLNKFPEVVIVDNGSTDPTMAIAARYPNVKIYEREFCGFGPLKNIGADLACNDWVLFVDSDEVLHPNLADYILSLTLDNSKVYQFYRKNYYDNLLIDGCSWDNDYVTRLFNRKVTRFNENQVHESIIIKGLTVEKVAPASDNFIYHFPYNNTSQLMAKLEHYANLYAANNYGKKSVKLWMIPLKTIAAFLKNYLLKKGFRYGYEGFLISSYNTMGYWLNI</sequence>
<dbReference type="Pfam" id="PF00535">
    <property type="entry name" value="Glycos_transf_2"/>
    <property type="match status" value="1"/>
</dbReference>
<dbReference type="GO" id="GO:0016740">
    <property type="term" value="F:transferase activity"/>
    <property type="evidence" value="ECO:0007669"/>
    <property type="project" value="UniProtKB-KW"/>
</dbReference>
<evidence type="ECO:0000259" key="2">
    <source>
        <dbReference type="Pfam" id="PF00535"/>
    </source>
</evidence>
<dbReference type="CDD" id="cd02511">
    <property type="entry name" value="Beta4Glucosyltransferase"/>
    <property type="match status" value="1"/>
</dbReference>
<accession>A0A2I7N6V4</accession>
<dbReference type="EMBL" id="CP024847">
    <property type="protein sequence ID" value="AUR52170.1"/>
    <property type="molecule type" value="Genomic_DNA"/>
</dbReference>
<dbReference type="OrthoDB" id="9815923at2"/>
<feature type="domain" description="Glycosyltransferase 2-like" evidence="2">
    <location>
        <begin position="3"/>
        <end position="110"/>
    </location>
</feature>
<gene>
    <name evidence="3" type="ORF">CUN60_07610</name>
</gene>
<dbReference type="InterPro" id="IPR029044">
    <property type="entry name" value="Nucleotide-diphossugar_trans"/>
</dbReference>
<reference evidence="4" key="1">
    <citation type="submission" date="2017-11" db="EMBL/GenBank/DDBJ databases">
        <authorList>
            <person name="Chan K.G."/>
            <person name="Lee L.S."/>
        </authorList>
    </citation>
    <scope>NUCLEOTIDE SEQUENCE [LARGE SCALE GENOMIC DNA]</scope>
    <source>
        <strain evidence="4">DSM 100970</strain>
    </source>
</reference>
<dbReference type="Gene3D" id="3.90.550.10">
    <property type="entry name" value="Spore Coat Polysaccharide Biosynthesis Protein SpsA, Chain A"/>
    <property type="match status" value="1"/>
</dbReference>
<dbReference type="RefSeq" id="WP_102951466.1">
    <property type="nucleotide sequence ID" value="NZ_CP024847.1"/>
</dbReference>
<dbReference type="Proteomes" id="UP000236655">
    <property type="component" value="Chromosome"/>
</dbReference>
<evidence type="ECO:0000313" key="3">
    <source>
        <dbReference type="EMBL" id="AUR52170.1"/>
    </source>
</evidence>
<dbReference type="AlphaFoldDB" id="A0A2I7N6V4"/>
<dbReference type="InterPro" id="IPR001173">
    <property type="entry name" value="Glyco_trans_2-like"/>
</dbReference>
<proteinExistence type="inferred from homology"/>
<dbReference type="SUPFAM" id="SSF53448">
    <property type="entry name" value="Nucleotide-diphospho-sugar transferases"/>
    <property type="match status" value="1"/>
</dbReference>
<dbReference type="PANTHER" id="PTHR43630:SF2">
    <property type="entry name" value="GLYCOSYLTRANSFERASE"/>
    <property type="match status" value="1"/>
</dbReference>
<evidence type="ECO:0000313" key="4">
    <source>
        <dbReference type="Proteomes" id="UP000236655"/>
    </source>
</evidence>